<feature type="domain" description="Solute-binding protein family 5" evidence="1">
    <location>
        <begin position="122"/>
        <end position="489"/>
    </location>
</feature>
<dbReference type="SUPFAM" id="SSF53850">
    <property type="entry name" value="Periplasmic binding protein-like II"/>
    <property type="match status" value="1"/>
</dbReference>
<comment type="caution">
    <text evidence="2">The sequence shown here is derived from an EMBL/GenBank/DDBJ whole genome shotgun (WGS) entry which is preliminary data.</text>
</comment>
<dbReference type="GO" id="GO:0043190">
    <property type="term" value="C:ATP-binding cassette (ABC) transporter complex"/>
    <property type="evidence" value="ECO:0007669"/>
    <property type="project" value="InterPro"/>
</dbReference>
<dbReference type="EMBL" id="JAGDYM010000002">
    <property type="protein sequence ID" value="MBO1900486.1"/>
    <property type="molecule type" value="Genomic_DNA"/>
</dbReference>
<dbReference type="GO" id="GO:0015833">
    <property type="term" value="P:peptide transport"/>
    <property type="evidence" value="ECO:0007669"/>
    <property type="project" value="TreeGrafter"/>
</dbReference>
<dbReference type="Pfam" id="PF00496">
    <property type="entry name" value="SBP_bac_5"/>
    <property type="match status" value="1"/>
</dbReference>
<dbReference type="InterPro" id="IPR000914">
    <property type="entry name" value="SBP_5_dom"/>
</dbReference>
<dbReference type="Proteomes" id="UP000664382">
    <property type="component" value="Unassembled WGS sequence"/>
</dbReference>
<sequence>MPTIERGSTLRTTRGKRFNDETRTECNVRTSKMKATIALLAVGGLALAGCASGSRDTDGGGAETELLTTTEPAVGDAGKIVWNSAYGELASLDPIKAFNYPENQVVANLCETLYQVQPDLSVQPHLATSAESADGKTWVLGIRDDVTFWDGSPMTVDDVIFSLNRHLDPDEGSYWASATTANIESIEQTADWEVTVELAEPDAVFTDSLSNMVGVVVQEDYREEAGENYGNPDAGVMCTGPYQVGDWKQGQSITLDRYDGYWNQDRAAKTAQIEIGFVVDSTAISNGLSTGEIQGSYDVPLAALGQLSSSDSGALHYGEGLQIMAIIPTGNGAFADPAVRRAITRATDREAIAETVYEGTASASRSVVPEAAWSQNPEVAQLRDDSLPDLGYDVEAAKHELDAAEADLSAPIKIAYPSERGFYADILNEMARGAQELGVTLEPVGVPSAQFGAFFSDAAAREGYDGFVTTNYLGSSEPLPHLRSLSETDGDQNYSGFSDPAIDAKLAEARAEVDPTRRAELTVEAEALIMEQQPWVPVTDLWVRLYMDASITGAPASFVYLYYPWAADLGTAE</sequence>
<gene>
    <name evidence="2" type="ORF">J4H92_00810</name>
</gene>
<keyword evidence="3" id="KW-1185">Reference proteome</keyword>
<protein>
    <submittedName>
        <fullName evidence="2">ABC transporter substrate-binding protein</fullName>
    </submittedName>
</protein>
<evidence type="ECO:0000313" key="3">
    <source>
        <dbReference type="Proteomes" id="UP000664382"/>
    </source>
</evidence>
<proteinExistence type="predicted"/>
<dbReference type="GO" id="GO:1904680">
    <property type="term" value="F:peptide transmembrane transporter activity"/>
    <property type="evidence" value="ECO:0007669"/>
    <property type="project" value="TreeGrafter"/>
</dbReference>
<dbReference type="Gene3D" id="3.40.190.10">
    <property type="entry name" value="Periplasmic binding protein-like II"/>
    <property type="match status" value="1"/>
</dbReference>
<dbReference type="PIRSF" id="PIRSF002741">
    <property type="entry name" value="MppA"/>
    <property type="match status" value="1"/>
</dbReference>
<evidence type="ECO:0000313" key="2">
    <source>
        <dbReference type="EMBL" id="MBO1900486.1"/>
    </source>
</evidence>
<name>A0A939ML84_9MICO</name>
<evidence type="ECO:0000259" key="1">
    <source>
        <dbReference type="Pfam" id="PF00496"/>
    </source>
</evidence>
<dbReference type="AlphaFoldDB" id="A0A939ML84"/>
<dbReference type="InterPro" id="IPR030678">
    <property type="entry name" value="Peptide/Ni-bd"/>
</dbReference>
<accession>A0A939ML84</accession>
<dbReference type="PANTHER" id="PTHR30290:SF65">
    <property type="entry name" value="MONOACYL PHOSPHATIDYLINOSITOL TETRAMANNOSIDE-BINDING PROTEIN LPQW-RELATED"/>
    <property type="match status" value="1"/>
</dbReference>
<dbReference type="PANTHER" id="PTHR30290">
    <property type="entry name" value="PERIPLASMIC BINDING COMPONENT OF ABC TRANSPORTER"/>
    <property type="match status" value="1"/>
</dbReference>
<dbReference type="Gene3D" id="3.10.105.10">
    <property type="entry name" value="Dipeptide-binding Protein, Domain 3"/>
    <property type="match status" value="1"/>
</dbReference>
<dbReference type="CDD" id="cd00995">
    <property type="entry name" value="PBP2_NikA_DppA_OppA_like"/>
    <property type="match status" value="1"/>
</dbReference>
<reference evidence="2" key="1">
    <citation type="submission" date="2021-03" db="EMBL/GenBank/DDBJ databases">
        <title>Leucobacter chromiisoli sp. nov., isolated from chromium-containing soil of chemical plant.</title>
        <authorList>
            <person name="Xu Z."/>
        </authorList>
    </citation>
    <scope>NUCLEOTIDE SEQUENCE</scope>
    <source>
        <strain evidence="2">S27</strain>
    </source>
</reference>
<dbReference type="GO" id="GO:0042597">
    <property type="term" value="C:periplasmic space"/>
    <property type="evidence" value="ECO:0007669"/>
    <property type="project" value="UniProtKB-ARBA"/>
</dbReference>
<organism evidence="2 3">
    <name type="scientific">Leucobacter weissii</name>
    <dbReference type="NCBI Taxonomy" id="1983706"/>
    <lineage>
        <taxon>Bacteria</taxon>
        <taxon>Bacillati</taxon>
        <taxon>Actinomycetota</taxon>
        <taxon>Actinomycetes</taxon>
        <taxon>Micrococcales</taxon>
        <taxon>Microbacteriaceae</taxon>
        <taxon>Leucobacter</taxon>
    </lineage>
</organism>
<dbReference type="InterPro" id="IPR039424">
    <property type="entry name" value="SBP_5"/>
</dbReference>